<dbReference type="PROSITE" id="PS50048">
    <property type="entry name" value="ZN2_CY6_FUNGAL_2"/>
    <property type="match status" value="1"/>
</dbReference>
<evidence type="ECO:0000256" key="2">
    <source>
        <dbReference type="ARBA" id="ARBA00023125"/>
    </source>
</evidence>
<evidence type="ECO:0000256" key="3">
    <source>
        <dbReference type="ARBA" id="ARBA00023163"/>
    </source>
</evidence>
<dbReference type="PANTHER" id="PTHR38791">
    <property type="entry name" value="ZN(II)2CYS6 TRANSCRIPTION FACTOR (EUROFUNG)-RELATED-RELATED"/>
    <property type="match status" value="1"/>
</dbReference>
<evidence type="ECO:0000313" key="6">
    <source>
        <dbReference type="EMBL" id="EAW16197.1"/>
    </source>
</evidence>
<dbReference type="eggNOG" id="ENOG502RPII">
    <property type="taxonomic scope" value="Eukaryota"/>
</dbReference>
<keyword evidence="1" id="KW-0805">Transcription regulation</keyword>
<keyword evidence="7" id="KW-1185">Reference proteome</keyword>
<dbReference type="RefSeq" id="XP_001258094.1">
    <property type="nucleotide sequence ID" value="XM_001258093.1"/>
</dbReference>
<gene>
    <name evidence="6" type="ORF">NFIA_055460</name>
</gene>
<organism evidence="6 7">
    <name type="scientific">Neosartorya fischeri (strain ATCC 1020 / DSM 3700 / CBS 544.65 / FGSC A1164 / JCM 1740 / NRRL 181 / WB 181)</name>
    <name type="common">Aspergillus fischerianus</name>
    <dbReference type="NCBI Taxonomy" id="331117"/>
    <lineage>
        <taxon>Eukaryota</taxon>
        <taxon>Fungi</taxon>
        <taxon>Dikarya</taxon>
        <taxon>Ascomycota</taxon>
        <taxon>Pezizomycotina</taxon>
        <taxon>Eurotiomycetes</taxon>
        <taxon>Eurotiomycetidae</taxon>
        <taxon>Eurotiales</taxon>
        <taxon>Aspergillaceae</taxon>
        <taxon>Aspergillus</taxon>
        <taxon>Aspergillus subgen. Fumigati</taxon>
    </lineage>
</organism>
<dbReference type="SUPFAM" id="SSF57701">
    <property type="entry name" value="Zn2/Cys6 DNA-binding domain"/>
    <property type="match status" value="1"/>
</dbReference>
<evidence type="ECO:0000256" key="4">
    <source>
        <dbReference type="ARBA" id="ARBA00023242"/>
    </source>
</evidence>
<dbReference type="Gene3D" id="4.10.240.10">
    <property type="entry name" value="Zn(2)-C6 fungal-type DNA-binding domain"/>
    <property type="match status" value="1"/>
</dbReference>
<accession>A1DN26</accession>
<dbReference type="CDD" id="cd00067">
    <property type="entry name" value="GAL4"/>
    <property type="match status" value="1"/>
</dbReference>
<evidence type="ECO:0000256" key="1">
    <source>
        <dbReference type="ARBA" id="ARBA00023015"/>
    </source>
</evidence>
<dbReference type="InterPro" id="IPR053175">
    <property type="entry name" value="DHMBA_Reg_Transcription_Factor"/>
</dbReference>
<keyword evidence="2" id="KW-0238">DNA-binding</keyword>
<dbReference type="SMART" id="SM00066">
    <property type="entry name" value="GAL4"/>
    <property type="match status" value="1"/>
</dbReference>
<dbReference type="AlphaFoldDB" id="A1DN26"/>
<dbReference type="GO" id="GO:0000981">
    <property type="term" value="F:DNA-binding transcription factor activity, RNA polymerase II-specific"/>
    <property type="evidence" value="ECO:0007669"/>
    <property type="project" value="InterPro"/>
</dbReference>
<name>A1DN26_NEOFI</name>
<dbReference type="OrthoDB" id="5429770at2759"/>
<dbReference type="OMA" id="IDWMAFT"/>
<dbReference type="HOGENOM" id="CLU_1468581_0_0_1"/>
<keyword evidence="4" id="KW-0539">Nucleus</keyword>
<protein>
    <submittedName>
        <fullName evidence="6">C6 zinc finger domain protein</fullName>
    </submittedName>
</protein>
<dbReference type="PROSITE" id="PS00463">
    <property type="entry name" value="ZN2_CY6_FUNGAL_1"/>
    <property type="match status" value="1"/>
</dbReference>
<dbReference type="InterPro" id="IPR036864">
    <property type="entry name" value="Zn2-C6_fun-type_DNA-bd_sf"/>
</dbReference>
<dbReference type="Proteomes" id="UP000006702">
    <property type="component" value="Unassembled WGS sequence"/>
</dbReference>
<keyword evidence="3" id="KW-0804">Transcription</keyword>
<evidence type="ECO:0000259" key="5">
    <source>
        <dbReference type="PROSITE" id="PS50048"/>
    </source>
</evidence>
<dbReference type="GeneID" id="4584609"/>
<dbReference type="VEuPathDB" id="FungiDB:NFIA_055460"/>
<evidence type="ECO:0000313" key="7">
    <source>
        <dbReference type="Proteomes" id="UP000006702"/>
    </source>
</evidence>
<proteinExistence type="predicted"/>
<dbReference type="GO" id="GO:0003677">
    <property type="term" value="F:DNA binding"/>
    <property type="evidence" value="ECO:0007669"/>
    <property type="project" value="UniProtKB-KW"/>
</dbReference>
<feature type="domain" description="Zn(2)-C6 fungal-type" evidence="5">
    <location>
        <begin position="10"/>
        <end position="39"/>
    </location>
</feature>
<dbReference type="KEGG" id="nfi:NFIA_055460"/>
<dbReference type="GO" id="GO:0008270">
    <property type="term" value="F:zinc ion binding"/>
    <property type="evidence" value="ECO:0007669"/>
    <property type="project" value="InterPro"/>
</dbReference>
<dbReference type="Pfam" id="PF00172">
    <property type="entry name" value="Zn_clus"/>
    <property type="match status" value="1"/>
</dbReference>
<sequence>MVSVSRGKLGCENCRSRRIKCNQLRPRCSQCARAGLQCSGYRTLSDLVFQDQTSRIAQKYHAKDVTLHGKARHHDLTFFIPPVPVEEIALQHYLDQFTITRGPVPQRDQERPKIIVTSVICVGLAALAAAHRDPQLMQLARRKYATALRLLARAIHDPEQSPAAHTATSSFNLSMFESLDDNVR</sequence>
<dbReference type="InterPro" id="IPR001138">
    <property type="entry name" value="Zn2Cys6_DnaBD"/>
</dbReference>
<reference evidence="7" key="1">
    <citation type="journal article" date="2008" name="PLoS Genet.">
        <title>Genomic islands in the pathogenic filamentous fungus Aspergillus fumigatus.</title>
        <authorList>
            <person name="Fedorova N.D."/>
            <person name="Khaldi N."/>
            <person name="Joardar V.S."/>
            <person name="Maiti R."/>
            <person name="Amedeo P."/>
            <person name="Anderson M.J."/>
            <person name="Crabtree J."/>
            <person name="Silva J.C."/>
            <person name="Badger J.H."/>
            <person name="Albarraq A."/>
            <person name="Angiuoli S."/>
            <person name="Bussey H."/>
            <person name="Bowyer P."/>
            <person name="Cotty P.J."/>
            <person name="Dyer P.S."/>
            <person name="Egan A."/>
            <person name="Galens K."/>
            <person name="Fraser-Liggett C.M."/>
            <person name="Haas B.J."/>
            <person name="Inman J.M."/>
            <person name="Kent R."/>
            <person name="Lemieux S."/>
            <person name="Malavazi I."/>
            <person name="Orvis J."/>
            <person name="Roemer T."/>
            <person name="Ronning C.M."/>
            <person name="Sundaram J.P."/>
            <person name="Sutton G."/>
            <person name="Turner G."/>
            <person name="Venter J.C."/>
            <person name="White O.R."/>
            <person name="Whitty B.R."/>
            <person name="Youngman P."/>
            <person name="Wolfe K.H."/>
            <person name="Goldman G.H."/>
            <person name="Wortman J.R."/>
            <person name="Jiang B."/>
            <person name="Denning D.W."/>
            <person name="Nierman W.C."/>
        </authorList>
    </citation>
    <scope>NUCLEOTIDE SEQUENCE [LARGE SCALE GENOMIC DNA]</scope>
    <source>
        <strain evidence="7">ATCC 1020 / DSM 3700 / CBS 544.65 / FGSC A1164 / JCM 1740 / NRRL 181 / WB 181</strain>
    </source>
</reference>
<dbReference type="EMBL" id="DS027698">
    <property type="protein sequence ID" value="EAW16197.1"/>
    <property type="molecule type" value="Genomic_DNA"/>
</dbReference>